<dbReference type="InterPro" id="IPR027417">
    <property type="entry name" value="P-loop_NTPase"/>
</dbReference>
<dbReference type="InterPro" id="IPR003593">
    <property type="entry name" value="AAA+_ATPase"/>
</dbReference>
<dbReference type="STRING" id="1945662.B0A89_08830"/>
<dbReference type="Gene3D" id="3.40.50.300">
    <property type="entry name" value="P-loop containing nucleotide triphosphate hydrolases"/>
    <property type="match status" value="1"/>
</dbReference>
<evidence type="ECO:0000313" key="5">
    <source>
        <dbReference type="EMBL" id="ARJ70833.1"/>
    </source>
</evidence>
<evidence type="ECO:0000256" key="2">
    <source>
        <dbReference type="ARBA" id="ARBA00022741"/>
    </source>
</evidence>
<keyword evidence="6" id="KW-1185">Reference proteome</keyword>
<dbReference type="PROSITE" id="PS00211">
    <property type="entry name" value="ABC_TRANSPORTER_1"/>
    <property type="match status" value="1"/>
</dbReference>
<dbReference type="InterPro" id="IPR017871">
    <property type="entry name" value="ABC_transporter-like_CS"/>
</dbReference>
<dbReference type="Pfam" id="PF00005">
    <property type="entry name" value="ABC_tran"/>
    <property type="match status" value="1"/>
</dbReference>
<dbReference type="PANTHER" id="PTHR24220">
    <property type="entry name" value="IMPORT ATP-BINDING PROTEIN"/>
    <property type="match status" value="1"/>
</dbReference>
<evidence type="ECO:0000259" key="4">
    <source>
        <dbReference type="PROSITE" id="PS50893"/>
    </source>
</evidence>
<dbReference type="GO" id="GO:0005886">
    <property type="term" value="C:plasma membrane"/>
    <property type="evidence" value="ECO:0007669"/>
    <property type="project" value="TreeGrafter"/>
</dbReference>
<dbReference type="EMBL" id="CP020612">
    <property type="protein sequence ID" value="ARJ70833.1"/>
    <property type="molecule type" value="Genomic_DNA"/>
</dbReference>
<organism evidence="5 6">
    <name type="scientific">Paracoccus contaminans</name>
    <dbReference type="NCBI Taxonomy" id="1945662"/>
    <lineage>
        <taxon>Bacteria</taxon>
        <taxon>Pseudomonadati</taxon>
        <taxon>Pseudomonadota</taxon>
        <taxon>Alphaproteobacteria</taxon>
        <taxon>Rhodobacterales</taxon>
        <taxon>Paracoccaceae</taxon>
        <taxon>Paracoccus</taxon>
    </lineage>
</organism>
<dbReference type="GO" id="GO:0016887">
    <property type="term" value="F:ATP hydrolysis activity"/>
    <property type="evidence" value="ECO:0007669"/>
    <property type="project" value="InterPro"/>
</dbReference>
<dbReference type="InterPro" id="IPR017911">
    <property type="entry name" value="MacB-like_ATP-bd"/>
</dbReference>
<dbReference type="PANTHER" id="PTHR24220:SF659">
    <property type="entry name" value="TRANSPORTER, PUTATIVE-RELATED"/>
    <property type="match status" value="1"/>
</dbReference>
<dbReference type="SUPFAM" id="SSF52540">
    <property type="entry name" value="P-loop containing nucleoside triphosphate hydrolases"/>
    <property type="match status" value="1"/>
</dbReference>
<dbReference type="InterPro" id="IPR015854">
    <property type="entry name" value="ABC_transpr_LolD-like"/>
</dbReference>
<dbReference type="InterPro" id="IPR003439">
    <property type="entry name" value="ABC_transporter-like_ATP-bd"/>
</dbReference>
<name>A0A1W6D126_9RHOB</name>
<accession>A0A1W6D126</accession>
<protein>
    <recommendedName>
        <fullName evidence="4">ABC transporter domain-containing protein</fullName>
    </recommendedName>
</protein>
<dbReference type="CDD" id="cd03255">
    <property type="entry name" value="ABC_MJ0796_LolCDE_FtsE"/>
    <property type="match status" value="1"/>
</dbReference>
<proteinExistence type="predicted"/>
<dbReference type="KEGG" id="pcon:B0A89_08830"/>
<reference evidence="5 6" key="1">
    <citation type="submission" date="2017-03" db="EMBL/GenBank/DDBJ databases">
        <title>Genome sequence of Paracoccus contaminans isolated from a water microcosm.</title>
        <authorList>
            <person name="Aurass P."/>
            <person name="Karste S."/>
            <person name="Trost E."/>
            <person name="Glaeser S.P."/>
            <person name="Kaempfer P."/>
            <person name="Flieger A."/>
        </authorList>
    </citation>
    <scope>NUCLEOTIDE SEQUENCE [LARGE SCALE GENOMIC DNA]</scope>
    <source>
        <strain evidence="6">RKI 16-01929T\LMG 29738T\CCM 8701T\CIP 111112T</strain>
    </source>
</reference>
<keyword evidence="1" id="KW-0813">Transport</keyword>
<feature type="domain" description="ABC transporter" evidence="4">
    <location>
        <begin position="9"/>
        <end position="233"/>
    </location>
</feature>
<evidence type="ECO:0000313" key="6">
    <source>
        <dbReference type="Proteomes" id="UP000193017"/>
    </source>
</evidence>
<dbReference type="Proteomes" id="UP000193017">
    <property type="component" value="Chromosome"/>
</dbReference>
<dbReference type="PROSITE" id="PS50893">
    <property type="entry name" value="ABC_TRANSPORTER_2"/>
    <property type="match status" value="1"/>
</dbReference>
<dbReference type="GO" id="GO:0005524">
    <property type="term" value="F:ATP binding"/>
    <property type="evidence" value="ECO:0007669"/>
    <property type="project" value="UniProtKB-KW"/>
</dbReference>
<dbReference type="RefSeq" id="WP_085378858.1">
    <property type="nucleotide sequence ID" value="NZ_CP020612.1"/>
</dbReference>
<dbReference type="SMART" id="SM00382">
    <property type="entry name" value="AAA"/>
    <property type="match status" value="1"/>
</dbReference>
<dbReference type="GO" id="GO:0022857">
    <property type="term" value="F:transmembrane transporter activity"/>
    <property type="evidence" value="ECO:0007669"/>
    <property type="project" value="TreeGrafter"/>
</dbReference>
<gene>
    <name evidence="5" type="ORF">B0A89_08830</name>
</gene>
<dbReference type="AlphaFoldDB" id="A0A1W6D126"/>
<sequence length="235" mass="25020">MHDPTLTVLSGTGLSKAFGKGGKAVQILHGLDIALPRGALSLVKGPSGCGKSTLLAILAGLTAPHAGTVDALGARLWAMKPAARDAFRLKHMGFIFQGSILFPALRAHEQIELVLGHMGIPARQARERAMAALADVGLGPRAALRPDALSGGEKQRVAIACALAKQPRLIFADEPTSALDTENGEMVSRHLRRLASEHGVTVICVTHDDRLSPFADRIYHMRAGRIDRIETEVAR</sequence>
<keyword evidence="2" id="KW-0547">Nucleotide-binding</keyword>
<evidence type="ECO:0000256" key="3">
    <source>
        <dbReference type="ARBA" id="ARBA00022840"/>
    </source>
</evidence>
<keyword evidence="3" id="KW-0067">ATP-binding</keyword>
<evidence type="ECO:0000256" key="1">
    <source>
        <dbReference type="ARBA" id="ARBA00022448"/>
    </source>
</evidence>